<organism evidence="2">
    <name type="scientific">Fusarium acuminatum CS5907</name>
    <dbReference type="NCBI Taxonomy" id="1318461"/>
    <lineage>
        <taxon>Eukaryota</taxon>
        <taxon>Fungi</taxon>
        <taxon>Dikarya</taxon>
        <taxon>Ascomycota</taxon>
        <taxon>Pezizomycotina</taxon>
        <taxon>Sordariomycetes</taxon>
        <taxon>Hypocreomycetidae</taxon>
        <taxon>Hypocreales</taxon>
        <taxon>Nectriaceae</taxon>
        <taxon>Fusarium</taxon>
        <taxon>Fusarium tricinctum species complex</taxon>
    </lineage>
</organism>
<comment type="caution">
    <text evidence="2">The sequence shown here is derived from an EMBL/GenBank/DDBJ whole genome shotgun (WGS) entry which is preliminary data.</text>
</comment>
<evidence type="ECO:0000256" key="1">
    <source>
        <dbReference type="SAM" id="MobiDB-lite"/>
    </source>
</evidence>
<feature type="region of interest" description="Disordered" evidence="1">
    <location>
        <begin position="475"/>
        <end position="521"/>
    </location>
</feature>
<dbReference type="AlphaFoldDB" id="A0A096PE24"/>
<evidence type="ECO:0000313" key="2">
    <source>
        <dbReference type="EMBL" id="CEG03335.1"/>
    </source>
</evidence>
<name>A0A096PE24_9HYPO</name>
<dbReference type="CDD" id="cd09917">
    <property type="entry name" value="F-box_SF"/>
    <property type="match status" value="1"/>
</dbReference>
<proteinExistence type="predicted"/>
<sequence length="521" mass="59150">MPEIPGNTPGFLKLSNEILLIIFGLLDRKTEKKLDKTIFNLRLTCWRFCSLCEDKITSRTASVDFSRPESLALFRQVLSNPRIATSICEVNVRLHFYHPWIAASFDNFVAAIYSEWKQRSQAWSWNDTTTDGRVTYEHMIDRYLQTHHDKATKGQCSSNDNDCNIQAWSENISRQAYKIYSEKYTSQTASHSNNAFAKKLTETMAKLPNLRHIALHDGVLENNYDLGRVIDSADEQDVSSQAGILIQIFSRPMLWEEARWIEPNECIWPRVPIHLLVDIPLALGTSESLIIDHLSIQVSAAPEYTALQLSDDCLNRLSAAIKTMDLFQFTFQPRCRSGCGPWTTDEEGVSNYEPRTTDELIVIKRYIGAFFAAGTINAADINFGEFWHSLGGGSMLDAQMSGIAFHWPFNSNLWSVTLIETYVTDVELGVLAKALEPEGELTLFAVYIHHGSWRDALDRLRQGLRNPHSVSIRHPVGGEIPSLGDDQVKSIFSPRDDKKDTKADRYVMGKSLQNPFETFRE</sequence>
<accession>A0A096PE24</accession>
<feature type="compositionally biased region" description="Basic and acidic residues" evidence="1">
    <location>
        <begin position="494"/>
        <end position="507"/>
    </location>
</feature>
<reference evidence="2" key="1">
    <citation type="submission" date="2013-05" db="EMBL/GenBank/DDBJ databases">
        <title>Draft genome sequences of six wheat associated Fusarium spp. isolates.</title>
        <authorList>
            <person name="Moolhuijzen P.M."/>
            <person name="Manners J.M."/>
            <person name="Wilcox S."/>
            <person name="Bellgard M.I."/>
            <person name="Gardiner D.M."/>
        </authorList>
    </citation>
    <scope>NUCLEOTIDE SEQUENCE</scope>
    <source>
        <strain evidence="2">CS5907</strain>
        <strain evidence="2">CS5907</strain>
    </source>
</reference>
<protein>
    <submittedName>
        <fullName evidence="2">WGS project CBMG000000000 data, contig CS5907-c000549</fullName>
    </submittedName>
</protein>
<feature type="compositionally biased region" description="Polar residues" evidence="1">
    <location>
        <begin position="511"/>
        <end position="521"/>
    </location>
</feature>
<gene>
    <name evidence="2" type="ORF">BN851_0029540</name>
</gene>
<dbReference type="EMBL" id="CBMG010000548">
    <property type="protein sequence ID" value="CEG03335.1"/>
    <property type="molecule type" value="Genomic_DNA"/>
</dbReference>